<dbReference type="Pfam" id="PF13690">
    <property type="entry name" value="CheX"/>
    <property type="match status" value="1"/>
</dbReference>
<name>A0A1D2QND7_9GAMM</name>
<protein>
    <recommendedName>
        <fullName evidence="5">Chemotaxis phosphatase CheX-like domain-containing protein</fullName>
    </recommendedName>
</protein>
<organism evidence="6 7">
    <name type="scientific">Candidatus Endobugula sertula</name>
    <name type="common">Bugula neritina bacterial symbiont</name>
    <dbReference type="NCBI Taxonomy" id="62101"/>
    <lineage>
        <taxon>Bacteria</taxon>
        <taxon>Pseudomonadati</taxon>
        <taxon>Pseudomonadota</taxon>
        <taxon>Gammaproteobacteria</taxon>
        <taxon>Cellvibrionales</taxon>
        <taxon>Cellvibrionaceae</taxon>
        <taxon>Candidatus Endobugula</taxon>
    </lineage>
</organism>
<feature type="domain" description="Chemotaxis phosphatase CheX-like" evidence="5">
    <location>
        <begin position="471"/>
        <end position="540"/>
    </location>
</feature>
<evidence type="ECO:0000256" key="4">
    <source>
        <dbReference type="SAM" id="Phobius"/>
    </source>
</evidence>
<feature type="compositionally biased region" description="Polar residues" evidence="3">
    <location>
        <begin position="104"/>
        <end position="114"/>
    </location>
</feature>
<evidence type="ECO:0000313" key="6">
    <source>
        <dbReference type="EMBL" id="ODS23075.1"/>
    </source>
</evidence>
<dbReference type="SUPFAM" id="SSF103039">
    <property type="entry name" value="CheC-like"/>
    <property type="match status" value="1"/>
</dbReference>
<keyword evidence="4" id="KW-0472">Membrane</keyword>
<feature type="region of interest" description="Disordered" evidence="3">
    <location>
        <begin position="392"/>
        <end position="416"/>
    </location>
</feature>
<feature type="coiled-coil region" evidence="2">
    <location>
        <begin position="123"/>
        <end position="385"/>
    </location>
</feature>
<evidence type="ECO:0000313" key="7">
    <source>
        <dbReference type="Proteomes" id="UP000242502"/>
    </source>
</evidence>
<feature type="transmembrane region" description="Helical" evidence="4">
    <location>
        <begin position="66"/>
        <end position="88"/>
    </location>
</feature>
<keyword evidence="4" id="KW-1133">Transmembrane helix</keyword>
<comment type="caution">
    <text evidence="6">The sequence shown here is derived from an EMBL/GenBank/DDBJ whole genome shotgun (WGS) entry which is preliminary data.</text>
</comment>
<dbReference type="Proteomes" id="UP000242502">
    <property type="component" value="Unassembled WGS sequence"/>
</dbReference>
<dbReference type="InterPro" id="IPR028051">
    <property type="entry name" value="CheX-like_dom"/>
</dbReference>
<keyword evidence="4" id="KW-0812">Transmembrane</keyword>
<evidence type="ECO:0000256" key="2">
    <source>
        <dbReference type="SAM" id="Coils"/>
    </source>
</evidence>
<accession>A0A1D2QND7</accession>
<reference evidence="6 7" key="1">
    <citation type="journal article" date="2016" name="Appl. Environ. Microbiol.">
        <title>Lack of Overt Genome Reduction in the Bryostatin-Producing Bryozoan Symbiont "Candidatus Endobugula sertula".</title>
        <authorList>
            <person name="Miller I.J."/>
            <person name="Vanee N."/>
            <person name="Fong S.S."/>
            <person name="Lim-Fong G.E."/>
            <person name="Kwan J.C."/>
        </authorList>
    </citation>
    <scope>NUCLEOTIDE SEQUENCE [LARGE SCALE GENOMIC DNA]</scope>
    <source>
        <strain evidence="6">AB1-4</strain>
    </source>
</reference>
<evidence type="ECO:0000259" key="5">
    <source>
        <dbReference type="Pfam" id="PF13690"/>
    </source>
</evidence>
<dbReference type="STRING" id="62101.AB835_10750"/>
<proteinExistence type="predicted"/>
<gene>
    <name evidence="6" type="ORF">AB835_10750</name>
</gene>
<keyword evidence="2" id="KW-0175">Coiled coil</keyword>
<dbReference type="Gene3D" id="3.40.1550.10">
    <property type="entry name" value="CheC-like"/>
    <property type="match status" value="1"/>
</dbReference>
<dbReference type="GO" id="GO:0006935">
    <property type="term" value="P:chemotaxis"/>
    <property type="evidence" value="ECO:0007669"/>
    <property type="project" value="UniProtKB-KW"/>
</dbReference>
<dbReference type="EMBL" id="MDLC01000040">
    <property type="protein sequence ID" value="ODS23075.1"/>
    <property type="molecule type" value="Genomic_DNA"/>
</dbReference>
<dbReference type="AlphaFoldDB" id="A0A1D2QND7"/>
<sequence length="572" mass="65536">MGRQTTRKPVQAQSVLLANRHQTTPMAKQLRSPPTGIFWLFSYYVIRNDGILRANNRLSLLSNNLITAIAINLGILLIASWILGAYIIRYLHQEKKQLHDKLNQQHTPKTKSSQPAPPSLFPADDLSDLLEDMAKELKEKENRINTLSQLKNNQQTTHDLLYNLNHNNSGTGDITSHLDNLTSDHKQVEDIIQSLEKELKESRLSLTSMKEEAKIGEGHLARIAGLEKTERRMRNENKKLLKLQTHQQEDIDKKQQKINRLRKENDRLKRTVKSLATASNEQLAVIKKLHIEVERATKLEEHQRHLIDDLEQRLNQEKSNENNTEKTTQMEQELSELQETLTRTLIEKEFIEEHMLKMDDSLEKAKETEAALARARKEIETLEKHFPDFEPEIPAEHQDTTPQKGKTNKAPSPKFTTHIPELNSILDDNRLFGSLQEFWMTLDVPPLNLVSSQDITRPSELEEWVYVTIGTKDYSVLVSMSHHLAEIVTRAIFKSGDSEKRDDEQKDATGELSNIITGTLATELNQDFPVSIPQHIEQPQADTLLEQSTLVSEVLVSVQQNPLYAVLIIEPK</sequence>
<evidence type="ECO:0000256" key="1">
    <source>
        <dbReference type="ARBA" id="ARBA00022500"/>
    </source>
</evidence>
<keyword evidence="1" id="KW-0145">Chemotaxis</keyword>
<evidence type="ECO:0000256" key="3">
    <source>
        <dbReference type="SAM" id="MobiDB-lite"/>
    </source>
</evidence>
<feature type="region of interest" description="Disordered" evidence="3">
    <location>
        <begin position="99"/>
        <end position="121"/>
    </location>
</feature>
<dbReference type="InterPro" id="IPR028976">
    <property type="entry name" value="CheC-like_sf"/>
</dbReference>